<dbReference type="Proteomes" id="UP000192708">
    <property type="component" value="Unassembled WGS sequence"/>
</dbReference>
<gene>
    <name evidence="7" type="ORF">SAMN06296008_101230</name>
</gene>
<dbReference type="PROSITE" id="PS00067">
    <property type="entry name" value="3HCDH"/>
    <property type="match status" value="1"/>
</dbReference>
<dbReference type="InterPro" id="IPR013328">
    <property type="entry name" value="6PGD_dom2"/>
</dbReference>
<reference evidence="7 8" key="1">
    <citation type="submission" date="2017-04" db="EMBL/GenBank/DDBJ databases">
        <authorList>
            <person name="Afonso C.L."/>
            <person name="Miller P.J."/>
            <person name="Scott M.A."/>
            <person name="Spackman E."/>
            <person name="Goraichik I."/>
            <person name="Dimitrov K.M."/>
            <person name="Suarez D.L."/>
            <person name="Swayne D.E."/>
        </authorList>
    </citation>
    <scope>NUCLEOTIDE SEQUENCE [LARGE SCALE GENOMIC DNA]</scope>
    <source>
        <strain evidence="7 8">VK13</strain>
    </source>
</reference>
<organism evidence="7 8">
    <name type="scientific">Polynucleobacter kasalickyi</name>
    <dbReference type="NCBI Taxonomy" id="1938817"/>
    <lineage>
        <taxon>Bacteria</taxon>
        <taxon>Pseudomonadati</taxon>
        <taxon>Pseudomonadota</taxon>
        <taxon>Betaproteobacteria</taxon>
        <taxon>Burkholderiales</taxon>
        <taxon>Burkholderiaceae</taxon>
        <taxon>Polynucleobacter</taxon>
    </lineage>
</organism>
<feature type="domain" description="3-hydroxyacyl-CoA dehydrogenase C-terminal" evidence="5">
    <location>
        <begin position="180"/>
        <end position="278"/>
    </location>
</feature>
<evidence type="ECO:0000256" key="2">
    <source>
        <dbReference type="ARBA" id="ARBA00023002"/>
    </source>
</evidence>
<dbReference type="GO" id="GO:0070403">
    <property type="term" value="F:NAD+ binding"/>
    <property type="evidence" value="ECO:0007669"/>
    <property type="project" value="InterPro"/>
</dbReference>
<evidence type="ECO:0000259" key="6">
    <source>
        <dbReference type="Pfam" id="PF02737"/>
    </source>
</evidence>
<dbReference type="AlphaFoldDB" id="A0A1W1Y4G5"/>
<name>A0A1W1Y4G5_9BURK</name>
<evidence type="ECO:0000259" key="5">
    <source>
        <dbReference type="Pfam" id="PF00725"/>
    </source>
</evidence>
<dbReference type="PANTHER" id="PTHR48075:SF5">
    <property type="entry name" value="3-HYDROXYBUTYRYL-COA DEHYDROGENASE"/>
    <property type="match status" value="1"/>
</dbReference>
<proteinExistence type="inferred from homology"/>
<evidence type="ECO:0000313" key="7">
    <source>
        <dbReference type="EMBL" id="SMC30628.1"/>
    </source>
</evidence>
<accession>A0A1W1Y4G5</accession>
<dbReference type="SUPFAM" id="SSF48179">
    <property type="entry name" value="6-phosphogluconate dehydrogenase C-terminal domain-like"/>
    <property type="match status" value="1"/>
</dbReference>
<evidence type="ECO:0000256" key="1">
    <source>
        <dbReference type="ARBA" id="ARBA00009463"/>
    </source>
</evidence>
<keyword evidence="4" id="KW-0812">Transmembrane</keyword>
<dbReference type="OrthoDB" id="9803287at2"/>
<dbReference type="InterPro" id="IPR022694">
    <property type="entry name" value="3-OHacyl-CoA_DH"/>
</dbReference>
<dbReference type="GO" id="GO:0016616">
    <property type="term" value="F:oxidoreductase activity, acting on the CH-OH group of donors, NAD or NADP as acceptor"/>
    <property type="evidence" value="ECO:0007669"/>
    <property type="project" value="InterPro"/>
</dbReference>
<dbReference type="InterPro" id="IPR006176">
    <property type="entry name" value="3-OHacyl-CoA_DH_NAD-bd"/>
</dbReference>
<dbReference type="EMBL" id="FWXJ01000001">
    <property type="protein sequence ID" value="SMC30628.1"/>
    <property type="molecule type" value="Genomic_DNA"/>
</dbReference>
<dbReference type="InterPro" id="IPR006180">
    <property type="entry name" value="3-OHacyl-CoA_DH_CS"/>
</dbReference>
<dbReference type="Pfam" id="PF00725">
    <property type="entry name" value="3HCDH"/>
    <property type="match status" value="1"/>
</dbReference>
<protein>
    <submittedName>
        <fullName evidence="7">3-hydroxybutyryl-CoA dehydrogenase</fullName>
    </submittedName>
</protein>
<feature type="domain" description="3-hydroxyacyl-CoA dehydrogenase NAD binding" evidence="6">
    <location>
        <begin position="3"/>
        <end position="177"/>
    </location>
</feature>
<feature type="transmembrane region" description="Helical" evidence="4">
    <location>
        <begin position="6"/>
        <end position="30"/>
    </location>
</feature>
<dbReference type="InterPro" id="IPR006108">
    <property type="entry name" value="3HC_DH_C"/>
</dbReference>
<feature type="site" description="Important for catalytic activity" evidence="3">
    <location>
        <position position="133"/>
    </location>
</feature>
<dbReference type="Gene3D" id="3.40.50.720">
    <property type="entry name" value="NAD(P)-binding Rossmann-like Domain"/>
    <property type="match status" value="1"/>
</dbReference>
<evidence type="ECO:0000313" key="8">
    <source>
        <dbReference type="Proteomes" id="UP000192708"/>
    </source>
</evidence>
<comment type="similarity">
    <text evidence="1">Belongs to the 3-hydroxyacyl-CoA dehydrogenase family.</text>
</comment>
<keyword evidence="4" id="KW-0472">Membrane</keyword>
<keyword evidence="8" id="KW-1185">Reference proteome</keyword>
<dbReference type="RefSeq" id="WP_084282021.1">
    <property type="nucleotide sequence ID" value="NZ_FWXJ01000001.1"/>
</dbReference>
<dbReference type="Gene3D" id="1.10.1040.10">
    <property type="entry name" value="N-(1-d-carboxylethyl)-l-norvaline Dehydrogenase, domain 2"/>
    <property type="match status" value="1"/>
</dbReference>
<dbReference type="GO" id="GO:0006631">
    <property type="term" value="P:fatty acid metabolic process"/>
    <property type="evidence" value="ECO:0007669"/>
    <property type="project" value="InterPro"/>
</dbReference>
<keyword evidence="2" id="KW-0560">Oxidoreductase</keyword>
<evidence type="ECO:0000256" key="3">
    <source>
        <dbReference type="PIRSR" id="PIRSR000105-1"/>
    </source>
</evidence>
<dbReference type="InterPro" id="IPR008927">
    <property type="entry name" value="6-PGluconate_DH-like_C_sf"/>
</dbReference>
<dbReference type="Pfam" id="PF02737">
    <property type="entry name" value="3HCDH_N"/>
    <property type="match status" value="1"/>
</dbReference>
<sequence length="308" mass="33786">MKKVVVVGTGIMAVGIAAGFLATNLSVILLGRSKARAEEFVNEIEQLTTTINPAWQQTGAQIITGEMNTWSDWSDVVWVIETVSEDMALKQQVFAMLDQHVPPHIPIGSNSSGFPISKIAAGLSTANRMLNAHYFMPAHIVPLVEVVLGEKSDPAIGEQVCEMYRAAGKKPVLVKKDIPGFLANRIQHALMREALSLVDAGIATPDDVDAAVRYSFGFRYAAVGPMTQKEISGWEGMAGASVEIWPDLYNVKELQPSMAKLIAEGKYGMKSKEGFRTWSDEEIMQMRKKYNARLKAAFNVLQVEPDES</sequence>
<keyword evidence="4" id="KW-1133">Transmembrane helix</keyword>
<dbReference type="PIRSF" id="PIRSF000105">
    <property type="entry name" value="HCDH"/>
    <property type="match status" value="1"/>
</dbReference>
<dbReference type="STRING" id="1938817.SAMN06296008_101230"/>
<dbReference type="SUPFAM" id="SSF51735">
    <property type="entry name" value="NAD(P)-binding Rossmann-fold domains"/>
    <property type="match status" value="1"/>
</dbReference>
<evidence type="ECO:0000256" key="4">
    <source>
        <dbReference type="SAM" id="Phobius"/>
    </source>
</evidence>
<dbReference type="InterPro" id="IPR036291">
    <property type="entry name" value="NAD(P)-bd_dom_sf"/>
</dbReference>
<dbReference type="PANTHER" id="PTHR48075">
    <property type="entry name" value="3-HYDROXYACYL-COA DEHYDROGENASE FAMILY PROTEIN"/>
    <property type="match status" value="1"/>
</dbReference>